<gene>
    <name evidence="9" type="primary">LOC103519730</name>
</gene>
<organism evidence="8 9">
    <name type="scientific">Diaphorina citri</name>
    <name type="common">Asian citrus psyllid</name>
    <dbReference type="NCBI Taxonomy" id="121845"/>
    <lineage>
        <taxon>Eukaryota</taxon>
        <taxon>Metazoa</taxon>
        <taxon>Ecdysozoa</taxon>
        <taxon>Arthropoda</taxon>
        <taxon>Hexapoda</taxon>
        <taxon>Insecta</taxon>
        <taxon>Pterygota</taxon>
        <taxon>Neoptera</taxon>
        <taxon>Paraneoptera</taxon>
        <taxon>Hemiptera</taxon>
        <taxon>Sternorrhyncha</taxon>
        <taxon>Psylloidea</taxon>
        <taxon>Psyllidae</taxon>
        <taxon>Diaphorininae</taxon>
        <taxon>Diaphorina</taxon>
    </lineage>
</organism>
<dbReference type="OMA" id="ERSEFMF"/>
<dbReference type="InterPro" id="IPR029416">
    <property type="entry name" value="CFAP300"/>
</dbReference>
<evidence type="ECO:0000256" key="7">
    <source>
        <dbReference type="ARBA" id="ARBA00023273"/>
    </source>
</evidence>
<evidence type="ECO:0000313" key="9">
    <source>
        <dbReference type="RefSeq" id="XP_008483043.1"/>
    </source>
</evidence>
<dbReference type="PaxDb" id="121845-A0A1S3DJJ3"/>
<dbReference type="RefSeq" id="XP_008483043.1">
    <property type="nucleotide sequence ID" value="XM_008484821.2"/>
</dbReference>
<dbReference type="GeneID" id="103519730"/>
<proteinExistence type="inferred from homology"/>
<evidence type="ECO:0000256" key="1">
    <source>
        <dbReference type="ARBA" id="ARBA00002404"/>
    </source>
</evidence>
<keyword evidence="7" id="KW-0966">Cell projection</keyword>
<evidence type="ECO:0000256" key="5">
    <source>
        <dbReference type="ARBA" id="ARBA00022490"/>
    </source>
</evidence>
<sequence length="152" mass="17574">MKKKTSLVPRTASARQGKRQPIQGIKYKLLLDKESDNLYKESERDEFLFRLFEHCCLGGMWCQYEDSLEPYLTVTKLLYKNLISVVKCDVTNNLLIRSQIFKVSASEQEGDVAKFPRDPERDNNFAYVIVNPNSKQVATLVHQAGWNQEVVE</sequence>
<keyword evidence="5" id="KW-0963">Cytoplasm</keyword>
<keyword evidence="6" id="KW-0206">Cytoskeleton</keyword>
<keyword evidence="8" id="KW-1185">Reference proteome</keyword>
<dbReference type="GO" id="GO:0005930">
    <property type="term" value="C:axoneme"/>
    <property type="evidence" value="ECO:0007669"/>
    <property type="project" value="UniProtKB-SubCell"/>
</dbReference>
<evidence type="ECO:0000313" key="8">
    <source>
        <dbReference type="Proteomes" id="UP000079169"/>
    </source>
</evidence>
<comment type="function">
    <text evidence="1">Cilium- and flagellum-specific protein that plays a role in axonemal structure organization and motility. May play a role in outer and inner dynein arm assembly.</text>
</comment>
<dbReference type="Pfam" id="PF14926">
    <property type="entry name" value="CFAP300"/>
    <property type="match status" value="1"/>
</dbReference>
<evidence type="ECO:0000256" key="3">
    <source>
        <dbReference type="ARBA" id="ARBA00009205"/>
    </source>
</evidence>
<dbReference type="PANTHER" id="PTHR31078:SF1">
    <property type="entry name" value="CILIA- AND FLAGELLA-ASSOCIATED PROTEIN 300"/>
    <property type="match status" value="1"/>
</dbReference>
<accession>A0A1S3DJJ3</accession>
<dbReference type="KEGG" id="dci:103519730"/>
<evidence type="ECO:0000256" key="4">
    <source>
        <dbReference type="ARBA" id="ARBA00022174"/>
    </source>
</evidence>
<name>A0A1S3DJJ3_DIACI</name>
<comment type="similarity">
    <text evidence="3">Belongs to the CFAP300 family.</text>
</comment>
<protein>
    <recommendedName>
        <fullName evidence="4">Cilia- and flagella-associated protein 300</fullName>
    </recommendedName>
</protein>
<dbReference type="Proteomes" id="UP000079169">
    <property type="component" value="Unplaced"/>
</dbReference>
<dbReference type="STRING" id="121845.A0A1S3DJJ3"/>
<dbReference type="AlphaFoldDB" id="A0A1S3DJJ3"/>
<comment type="subcellular location">
    <subcellularLocation>
        <location evidence="2">Cytoplasm</location>
        <location evidence="2">Cytoskeleton</location>
        <location evidence="2">Cilium axoneme</location>
    </subcellularLocation>
</comment>
<reference evidence="9" key="1">
    <citation type="submission" date="2025-08" db="UniProtKB">
        <authorList>
            <consortium name="RefSeq"/>
        </authorList>
    </citation>
    <scope>IDENTIFICATION</scope>
</reference>
<evidence type="ECO:0000256" key="2">
    <source>
        <dbReference type="ARBA" id="ARBA00004430"/>
    </source>
</evidence>
<evidence type="ECO:0000256" key="6">
    <source>
        <dbReference type="ARBA" id="ARBA00023212"/>
    </source>
</evidence>
<dbReference type="PANTHER" id="PTHR31078">
    <property type="entry name" value="CILIA- AND FLAGELLA-ASSOCIATED PROTEIN 300"/>
    <property type="match status" value="1"/>
</dbReference>